<accession>A0ACC2VUC9</accession>
<sequence length="644" mass="71469">MSDYYGPTLLFRNNAIRRFSPELSPVASMSTFDLPLSSNGSNWLLNAENPRDTEVINKTCSLNRLNIKSNYWKIPDATMNLTSIAVNNAGTNEPKIAISSGAKEDNLFLYQLDLDSNFLTHSNTITLPNIHLMQWVPNHSDYMITGNNKGYAHLVSLPNDEEQSASICKRFNHRKHLKSIDETVQQNQAGISRMGFTKSGNLLSKYNNSLFLWDIRDCESQEKPKPLSISNISGLHNFDPTIHQNSSTVAICGRFGVSLFDTRQPKFGVPASIVHQANRSKMGSTVVKWSPKDEYVFAAAHNDGVVRLWDIRQQESYATLDGHQGRKIISMEWNNGDLFTGGKDGNIVHWDLLGDKEGTPAVGECGLKEGLSSVYFDPVRNSLQQRVSQRQCGTVLPASNSTIVAMASVDHEDDVKVLSVDSSSFFGVHSKIYDAVKVDFAANKLYYSDEDMQLLMSSAEPSQSTLVCESQEDLAEPTKPLSISRTASKYENPLHTLSNDTLTSDTEPCKLSISQYEVQSEVSGFEDEFNFTLTEHFNESALSVDTAVSVSSTPVHSATPKFGPDSAQLPDLFDSDSATSSPDFARARINDSNTTLDTAPTIDEIDMAEPTHQKHTSFTLDDFTLLFQDDKKHHELRQPVALTH</sequence>
<comment type="caution">
    <text evidence="1">The sequence shown here is derived from an EMBL/GenBank/DDBJ whole genome shotgun (WGS) entry which is preliminary data.</text>
</comment>
<evidence type="ECO:0000313" key="2">
    <source>
        <dbReference type="Proteomes" id="UP001241377"/>
    </source>
</evidence>
<evidence type="ECO:0000313" key="1">
    <source>
        <dbReference type="EMBL" id="KAJ9102726.1"/>
    </source>
</evidence>
<dbReference type="Proteomes" id="UP001241377">
    <property type="component" value="Unassembled WGS sequence"/>
</dbReference>
<proteinExistence type="predicted"/>
<gene>
    <name evidence="1" type="ORF">QFC19_004643</name>
</gene>
<reference evidence="1" key="1">
    <citation type="submission" date="2023-04" db="EMBL/GenBank/DDBJ databases">
        <title>Draft Genome sequencing of Naganishia species isolated from polar environments using Oxford Nanopore Technology.</title>
        <authorList>
            <person name="Leo P."/>
            <person name="Venkateswaran K."/>
        </authorList>
    </citation>
    <scope>NUCLEOTIDE SEQUENCE</scope>
    <source>
        <strain evidence="1">MNA-CCFEE 5261</strain>
    </source>
</reference>
<organism evidence="1 2">
    <name type="scientific">Naganishia cerealis</name>
    <dbReference type="NCBI Taxonomy" id="610337"/>
    <lineage>
        <taxon>Eukaryota</taxon>
        <taxon>Fungi</taxon>
        <taxon>Dikarya</taxon>
        <taxon>Basidiomycota</taxon>
        <taxon>Agaricomycotina</taxon>
        <taxon>Tremellomycetes</taxon>
        <taxon>Filobasidiales</taxon>
        <taxon>Filobasidiaceae</taxon>
        <taxon>Naganishia</taxon>
    </lineage>
</organism>
<name>A0ACC2VUC9_9TREE</name>
<keyword evidence="2" id="KW-1185">Reference proteome</keyword>
<dbReference type="EMBL" id="JASBWR010000050">
    <property type="protein sequence ID" value="KAJ9102726.1"/>
    <property type="molecule type" value="Genomic_DNA"/>
</dbReference>
<protein>
    <submittedName>
        <fullName evidence="1">Uncharacterized protein</fullName>
    </submittedName>
</protein>